<reference evidence="1 2" key="1">
    <citation type="submission" date="2012-05" db="EMBL/GenBank/DDBJ databases">
        <title>The Genome Sequence of Eubacteriaceae bacterium CM2.</title>
        <authorList>
            <consortium name="The Broad Institute Genome Sequencing Platform"/>
            <person name="Earl A."/>
            <person name="Ward D."/>
            <person name="Feldgarden M."/>
            <person name="Gevers D."/>
            <person name="Sizova M."/>
            <person name="Hazen A."/>
            <person name="Epstein S."/>
            <person name="Walker B."/>
            <person name="Young S.K."/>
            <person name="Zeng Q."/>
            <person name="Gargeya S."/>
            <person name="Fitzgerald M."/>
            <person name="Haas B."/>
            <person name="Abouelleil A."/>
            <person name="Alvarado L."/>
            <person name="Arachchi H.M."/>
            <person name="Berlin A."/>
            <person name="Chapman S.B."/>
            <person name="Goldberg J."/>
            <person name="Griggs A."/>
            <person name="Gujja S."/>
            <person name="Hansen M."/>
            <person name="Howarth C."/>
            <person name="Imamovic A."/>
            <person name="Larimer J."/>
            <person name="McCowen C."/>
            <person name="Montmayeur A."/>
            <person name="Murphy C."/>
            <person name="Neiman D."/>
            <person name="Pearson M."/>
            <person name="Priest M."/>
            <person name="Roberts A."/>
            <person name="Saif S."/>
            <person name="Shea T."/>
            <person name="Sisk P."/>
            <person name="Sykes S."/>
            <person name="Wortman J."/>
            <person name="Nusbaum C."/>
            <person name="Birren B."/>
        </authorList>
    </citation>
    <scope>NUCLEOTIDE SEQUENCE [LARGE SCALE GENOMIC DNA]</scope>
    <source>
        <strain evidence="1 2">CM2</strain>
    </source>
</reference>
<dbReference type="RefSeq" id="WP_009527189.1">
    <property type="nucleotide sequence ID" value="NZ_JH815225.1"/>
</dbReference>
<organism evidence="1 2">
    <name type="scientific">Peptoanaerobacter stomatis</name>
    <dbReference type="NCBI Taxonomy" id="796937"/>
    <lineage>
        <taxon>Bacteria</taxon>
        <taxon>Bacillati</taxon>
        <taxon>Bacillota</taxon>
        <taxon>Clostridia</taxon>
        <taxon>Peptostreptococcales</taxon>
        <taxon>Filifactoraceae</taxon>
        <taxon>Peptoanaerobacter</taxon>
    </lineage>
</organism>
<dbReference type="InterPro" id="IPR006490">
    <property type="entry name" value="Maj_tail_phi13"/>
</dbReference>
<accession>V9HPZ3</accession>
<dbReference type="NCBIfam" id="TIGR01603">
    <property type="entry name" value="maj_tail_phi13"/>
    <property type="match status" value="1"/>
</dbReference>
<evidence type="ECO:0000313" key="1">
    <source>
        <dbReference type="EMBL" id="EHL17389.1"/>
    </source>
</evidence>
<dbReference type="AlphaFoldDB" id="V9HPZ3"/>
<dbReference type="OrthoDB" id="9780018at2"/>
<evidence type="ECO:0000313" key="2">
    <source>
        <dbReference type="Proteomes" id="UP000017818"/>
    </source>
</evidence>
<dbReference type="Proteomes" id="UP000017818">
    <property type="component" value="Unassembled WGS sequence"/>
</dbReference>
<name>V9HPZ3_9FIRM</name>
<gene>
    <name evidence="1" type="ORF">HMPREF9630_00556</name>
</gene>
<dbReference type="HOGENOM" id="CLU_1407618_0_0_9"/>
<proteinExistence type="predicted"/>
<comment type="caution">
    <text evidence="1">The sequence shown here is derived from an EMBL/GenBank/DDBJ whole genome shotgun (WGS) entry which is preliminary data.</text>
</comment>
<dbReference type="EMBL" id="AFZF02000004">
    <property type="protein sequence ID" value="EHL17389.1"/>
    <property type="molecule type" value="Genomic_DNA"/>
</dbReference>
<protein>
    <submittedName>
        <fullName evidence="1">Phi13 family phage major tail protein</fullName>
    </submittedName>
</protein>
<sequence length="193" mass="20992">MANKNKVAYGLKLVHYSIGTEKTGGVIEWAVPVALPGAVKLGRDLKTETTTFIADDSEYHTFNLSSGDTLDLNIAKFTDEFKKNVLGYANGSNGELIEIKGVQAKPITLLFQEKGDKEDTRYIMFNCVPGAIKKEWETLEPGKPKVMTETISLTFTGIEVSGKQIGLVEVASENTNYKNLFTTAPTIAVAPGI</sequence>